<dbReference type="InterPro" id="IPR009057">
    <property type="entry name" value="Homeodomain-like_sf"/>
</dbReference>
<keyword evidence="1 2" id="KW-0238">DNA-binding</keyword>
<proteinExistence type="predicted"/>
<sequence length="192" mass="21185">MTEPAARARTSERLLDAAEELLLQYDYDTVSVRGICTRAHANPAAVHYHFGSKEQLVAALLETRLAPVWAENLDRIHRQPLSVPALVDAIWAPMDRLLADPVGALRLSLLSRFVLNYPHVQWQSTWFDLTVWVRALQRACPDLDDTTARYRCRFAFSTLLAQVGPGHPLPPAATAELRAFLVAGLAGGPAAP</sequence>
<dbReference type="EMBL" id="JBHLWV010000015">
    <property type="protein sequence ID" value="MFC0314325.1"/>
    <property type="molecule type" value="Genomic_DNA"/>
</dbReference>
<dbReference type="Pfam" id="PF00440">
    <property type="entry name" value="TetR_N"/>
    <property type="match status" value="1"/>
</dbReference>
<dbReference type="PANTHER" id="PTHR30055">
    <property type="entry name" value="HTH-TYPE TRANSCRIPTIONAL REGULATOR RUTR"/>
    <property type="match status" value="1"/>
</dbReference>
<dbReference type="Gene3D" id="1.10.357.10">
    <property type="entry name" value="Tetracycline Repressor, domain 2"/>
    <property type="match status" value="1"/>
</dbReference>
<evidence type="ECO:0000313" key="4">
    <source>
        <dbReference type="EMBL" id="MFC0314325.1"/>
    </source>
</evidence>
<organism evidence="4 5">
    <name type="scientific">Gordonia phosphorivorans</name>
    <dbReference type="NCBI Taxonomy" id="1056982"/>
    <lineage>
        <taxon>Bacteria</taxon>
        <taxon>Bacillati</taxon>
        <taxon>Actinomycetota</taxon>
        <taxon>Actinomycetes</taxon>
        <taxon>Mycobacteriales</taxon>
        <taxon>Gordoniaceae</taxon>
        <taxon>Gordonia</taxon>
    </lineage>
</organism>
<accession>A0ABV6H685</accession>
<feature type="DNA-binding region" description="H-T-H motif" evidence="2">
    <location>
        <begin position="31"/>
        <end position="50"/>
    </location>
</feature>
<evidence type="ECO:0000313" key="5">
    <source>
        <dbReference type="Proteomes" id="UP001589783"/>
    </source>
</evidence>
<comment type="caution">
    <text evidence="4">The sequence shown here is derived from an EMBL/GenBank/DDBJ whole genome shotgun (WGS) entry which is preliminary data.</text>
</comment>
<reference evidence="4 5" key="1">
    <citation type="submission" date="2024-09" db="EMBL/GenBank/DDBJ databases">
        <authorList>
            <person name="Sun Q."/>
            <person name="Mori K."/>
        </authorList>
    </citation>
    <scope>NUCLEOTIDE SEQUENCE [LARGE SCALE GENOMIC DNA]</scope>
    <source>
        <strain evidence="4 5">CCM 7957</strain>
    </source>
</reference>
<gene>
    <name evidence="4" type="ORF">ACFFJD_05590</name>
</gene>
<dbReference type="InterPro" id="IPR050109">
    <property type="entry name" value="HTH-type_TetR-like_transc_reg"/>
</dbReference>
<protein>
    <submittedName>
        <fullName evidence="4">TetR/AcrR family transcriptional regulator</fullName>
    </submittedName>
</protein>
<evidence type="ECO:0000256" key="1">
    <source>
        <dbReference type="ARBA" id="ARBA00023125"/>
    </source>
</evidence>
<name>A0ABV6H685_9ACTN</name>
<evidence type="ECO:0000256" key="2">
    <source>
        <dbReference type="PROSITE-ProRule" id="PRU00335"/>
    </source>
</evidence>
<dbReference type="PANTHER" id="PTHR30055:SF235">
    <property type="entry name" value="TRANSCRIPTIONAL REGULATORY PROTEIN"/>
    <property type="match status" value="1"/>
</dbReference>
<keyword evidence="5" id="KW-1185">Reference proteome</keyword>
<evidence type="ECO:0000259" key="3">
    <source>
        <dbReference type="PROSITE" id="PS50977"/>
    </source>
</evidence>
<dbReference type="Proteomes" id="UP001589783">
    <property type="component" value="Unassembled WGS sequence"/>
</dbReference>
<dbReference type="PROSITE" id="PS50977">
    <property type="entry name" value="HTH_TETR_2"/>
    <property type="match status" value="1"/>
</dbReference>
<dbReference type="PRINTS" id="PR00455">
    <property type="entry name" value="HTHTETR"/>
</dbReference>
<dbReference type="RefSeq" id="WP_382362005.1">
    <property type="nucleotide sequence ID" value="NZ_JBHLWV010000015.1"/>
</dbReference>
<dbReference type="SUPFAM" id="SSF46689">
    <property type="entry name" value="Homeodomain-like"/>
    <property type="match status" value="1"/>
</dbReference>
<dbReference type="InterPro" id="IPR001647">
    <property type="entry name" value="HTH_TetR"/>
</dbReference>
<feature type="domain" description="HTH tetR-type" evidence="3">
    <location>
        <begin position="8"/>
        <end position="68"/>
    </location>
</feature>